<feature type="domain" description="Amidase" evidence="2">
    <location>
        <begin position="23"/>
        <end position="188"/>
    </location>
</feature>
<reference evidence="3" key="1">
    <citation type="journal article" date="2014" name="Int. J. Syst. Evol. Microbiol.">
        <title>Complete genome sequence of Corynebacterium casei LMG S-19264T (=DSM 44701T), isolated from a smear-ripened cheese.</title>
        <authorList>
            <consortium name="US DOE Joint Genome Institute (JGI-PGF)"/>
            <person name="Walter F."/>
            <person name="Albersmeier A."/>
            <person name="Kalinowski J."/>
            <person name="Ruckert C."/>
        </authorList>
    </citation>
    <scope>NUCLEOTIDE SEQUENCE</scope>
    <source>
        <strain evidence="3">JCM 19831</strain>
    </source>
</reference>
<dbReference type="PANTHER" id="PTHR46310:SF7">
    <property type="entry name" value="AMIDASE 1"/>
    <property type="match status" value="1"/>
</dbReference>
<dbReference type="InterPro" id="IPR023631">
    <property type="entry name" value="Amidase_dom"/>
</dbReference>
<keyword evidence="4" id="KW-1185">Reference proteome</keyword>
<dbReference type="InterPro" id="IPR020556">
    <property type="entry name" value="Amidase_CS"/>
</dbReference>
<accession>A0A917T334</accession>
<dbReference type="Gene3D" id="3.90.1300.10">
    <property type="entry name" value="Amidase signature (AS) domain"/>
    <property type="match status" value="2"/>
</dbReference>
<name>A0A917T334_9ACTN</name>
<protein>
    <submittedName>
        <fullName evidence="3">Amidase</fullName>
    </submittedName>
</protein>
<dbReference type="Proteomes" id="UP000642070">
    <property type="component" value="Unassembled WGS sequence"/>
</dbReference>
<reference evidence="3" key="2">
    <citation type="submission" date="2020-09" db="EMBL/GenBank/DDBJ databases">
        <authorList>
            <person name="Sun Q."/>
            <person name="Ohkuma M."/>
        </authorList>
    </citation>
    <scope>NUCLEOTIDE SEQUENCE</scope>
    <source>
        <strain evidence="3">JCM 19831</strain>
    </source>
</reference>
<dbReference type="PROSITE" id="PS00571">
    <property type="entry name" value="AMIDASES"/>
    <property type="match status" value="1"/>
</dbReference>
<evidence type="ECO:0000313" key="4">
    <source>
        <dbReference type="Proteomes" id="UP000642070"/>
    </source>
</evidence>
<dbReference type="PANTHER" id="PTHR46310">
    <property type="entry name" value="AMIDASE 1"/>
    <property type="match status" value="1"/>
</dbReference>
<gene>
    <name evidence="3" type="ORF">GCM10007977_005820</name>
</gene>
<dbReference type="InterPro" id="IPR036928">
    <property type="entry name" value="AS_sf"/>
</dbReference>
<dbReference type="SUPFAM" id="SSF75304">
    <property type="entry name" value="Amidase signature (AS) enzymes"/>
    <property type="match status" value="1"/>
</dbReference>
<evidence type="ECO:0000313" key="3">
    <source>
        <dbReference type="EMBL" id="GGM07596.1"/>
    </source>
</evidence>
<dbReference type="EMBL" id="BMPI01000003">
    <property type="protein sequence ID" value="GGM07596.1"/>
    <property type="molecule type" value="Genomic_DNA"/>
</dbReference>
<dbReference type="Pfam" id="PF01425">
    <property type="entry name" value="Amidase"/>
    <property type="match status" value="1"/>
</dbReference>
<organism evidence="3 4">
    <name type="scientific">Dactylosporangium sucinum</name>
    <dbReference type="NCBI Taxonomy" id="1424081"/>
    <lineage>
        <taxon>Bacteria</taxon>
        <taxon>Bacillati</taxon>
        <taxon>Actinomycetota</taxon>
        <taxon>Actinomycetes</taxon>
        <taxon>Micromonosporales</taxon>
        <taxon>Micromonosporaceae</taxon>
        <taxon>Dactylosporangium</taxon>
    </lineage>
</organism>
<comment type="caution">
    <text evidence="3">The sequence shown here is derived from an EMBL/GenBank/DDBJ whole genome shotgun (WGS) entry which is preliminary data.</text>
</comment>
<dbReference type="AlphaFoldDB" id="A0A917T334"/>
<evidence type="ECO:0000256" key="1">
    <source>
        <dbReference type="SAM" id="MobiDB-lite"/>
    </source>
</evidence>
<sequence>MRMSADPTVWRVKGMPLAPATGHGPLDGLRIAVKDLFAVTGFAVGGGNPAWLAEALPAHEDAPAVARLRAAGAVVQGIAHTDELAYSLSGTNVHYGTPPNPAAPDRVTGGSSSGPASAVATGHADVGLGTDTGGSIRVPASCCGLFGLRPTHGAVPTEGVLPLAPSFDTVGWITADAGTLARVGDVLLPDGPDRLPRRLVCLGGTEGEAGRYGLPVSAVTLSTWDDPDPLLLAFRQVQAAEAWRAHGKWIEAHPRALAADVEGRFRFGAGVDAATEDGARARLAAWRGELLDLLGDDAWLVLPAGGPGHPRELSLADKDAWRRETLRCAVPASAYGLPSVSVPSVTRAAASPPAGIAVVAPPGQDRALLRLAGGR</sequence>
<evidence type="ECO:0000259" key="2">
    <source>
        <dbReference type="Pfam" id="PF01425"/>
    </source>
</evidence>
<feature type="region of interest" description="Disordered" evidence="1">
    <location>
        <begin position="96"/>
        <end position="118"/>
    </location>
</feature>
<proteinExistence type="predicted"/>
<feature type="compositionally biased region" description="Low complexity" evidence="1">
    <location>
        <begin position="107"/>
        <end position="118"/>
    </location>
</feature>